<name>A0ABT5Z0K5_9ACTN</name>
<keyword evidence="3" id="KW-1185">Reference proteome</keyword>
<evidence type="ECO:0000313" key="3">
    <source>
        <dbReference type="Proteomes" id="UP001220022"/>
    </source>
</evidence>
<protein>
    <submittedName>
        <fullName evidence="2">Uncharacterized protein</fullName>
    </submittedName>
</protein>
<feature type="compositionally biased region" description="Basic and acidic residues" evidence="1">
    <location>
        <begin position="64"/>
        <end position="75"/>
    </location>
</feature>
<reference evidence="2 3" key="1">
    <citation type="submission" date="2023-03" db="EMBL/GenBank/DDBJ databases">
        <title>Draft genome sequence of type strain Streptomyces ferralitis JCM 14344.</title>
        <authorList>
            <person name="Klaysubun C."/>
            <person name="Duangmal K."/>
        </authorList>
    </citation>
    <scope>NUCLEOTIDE SEQUENCE [LARGE SCALE GENOMIC DNA]</scope>
    <source>
        <strain evidence="2 3">JCM 14344</strain>
    </source>
</reference>
<proteinExistence type="predicted"/>
<dbReference type="EMBL" id="JARHTQ010000009">
    <property type="protein sequence ID" value="MDF2257207.1"/>
    <property type="molecule type" value="Genomic_DNA"/>
</dbReference>
<feature type="region of interest" description="Disordered" evidence="1">
    <location>
        <begin position="64"/>
        <end position="89"/>
    </location>
</feature>
<comment type="caution">
    <text evidence="2">The sequence shown here is derived from an EMBL/GenBank/DDBJ whole genome shotgun (WGS) entry which is preliminary data.</text>
</comment>
<dbReference type="InterPro" id="IPR054202">
    <property type="entry name" value="DUF6907"/>
</dbReference>
<dbReference type="Pfam" id="PF21848">
    <property type="entry name" value="DUF6907"/>
    <property type="match status" value="1"/>
</dbReference>
<dbReference type="Proteomes" id="UP001220022">
    <property type="component" value="Unassembled WGS sequence"/>
</dbReference>
<gene>
    <name evidence="2" type="ORF">P2L57_16140</name>
</gene>
<evidence type="ECO:0000313" key="2">
    <source>
        <dbReference type="EMBL" id="MDF2257207.1"/>
    </source>
</evidence>
<sequence length="129" mass="14520">MNAQDWKLSVTGDSCPEWCAQDHADDDPEHESIIHESTPLTVALPPMVNGERLQLSFTTICSEDYNHPEEGRSPSHIELGTESDQQGRMHDYIPFPSVEALDQLINDFRSTANMLEQWRERLPSAGQAA</sequence>
<accession>A0ABT5Z0K5</accession>
<dbReference type="RefSeq" id="WP_275814856.1">
    <property type="nucleotide sequence ID" value="NZ_BAAANM010000023.1"/>
</dbReference>
<organism evidence="2 3">
    <name type="scientific">Streptantibioticus ferralitis</name>
    <dbReference type="NCBI Taxonomy" id="236510"/>
    <lineage>
        <taxon>Bacteria</taxon>
        <taxon>Bacillati</taxon>
        <taxon>Actinomycetota</taxon>
        <taxon>Actinomycetes</taxon>
        <taxon>Kitasatosporales</taxon>
        <taxon>Streptomycetaceae</taxon>
        <taxon>Streptantibioticus</taxon>
    </lineage>
</organism>
<evidence type="ECO:0000256" key="1">
    <source>
        <dbReference type="SAM" id="MobiDB-lite"/>
    </source>
</evidence>